<evidence type="ECO:0000313" key="8">
    <source>
        <dbReference type="EMBL" id="MCD7460849.1"/>
    </source>
</evidence>
<keyword evidence="4" id="KW-1015">Disulfide bond</keyword>
<name>A0ABS8SPY9_DATST</name>
<feature type="transmembrane region" description="Helical" evidence="6">
    <location>
        <begin position="39"/>
        <end position="60"/>
    </location>
</feature>
<evidence type="ECO:0000259" key="7">
    <source>
        <dbReference type="Pfam" id="PF02852"/>
    </source>
</evidence>
<keyword evidence="9" id="KW-1185">Reference proteome</keyword>
<keyword evidence="6" id="KW-0812">Transmembrane</keyword>
<keyword evidence="6" id="KW-0472">Membrane</keyword>
<gene>
    <name evidence="8" type="ORF">HAX54_044612</name>
</gene>
<sequence>MAAVSPLLVLSPPMAVKPRLYDFDLFTIGAGSGGVRASLALILGLLLPFVSFLSPLYLLIPLAALVARACFVDVISKKLLYASKYSHEFEESCGFGWNYEAEPKHDWSTLIANKNAEAAPHGLGILLVNRCHLREFEFHTEESCHVKSADGSLSLKTNRGTVEVFSQPPIGLVGLTEEQAIKEYGDIDVYTANFRPLKATLSGLPDRVFMKLIVCAKSGKVLGLHMCGEDAPEIVQGFGGCSQSRADQSDSMPLWVFTLQQQRSLSPCEPLQGRFEAVHLRVRQSMTLKLQQEFDNLGLDTVKENLDKRMEPLVSMEYVILVMPYRLLDNNLSESAYEVFLACMVCSGLEFRLTEGTKKEKSPRFLAGLKRREKTFMVLIWSVSLKLSGQKRRQVIIVFVLIFYILLLTLPTPCNLKPVLEEGFLLTSKKLYLSLPVAAFMQ</sequence>
<evidence type="ECO:0000256" key="2">
    <source>
        <dbReference type="ARBA" id="ARBA00007532"/>
    </source>
</evidence>
<reference evidence="8 9" key="1">
    <citation type="journal article" date="2021" name="BMC Genomics">
        <title>Datura genome reveals duplications of psychoactive alkaloid biosynthetic genes and high mutation rate following tissue culture.</title>
        <authorList>
            <person name="Rajewski A."/>
            <person name="Carter-House D."/>
            <person name="Stajich J."/>
            <person name="Litt A."/>
        </authorList>
    </citation>
    <scope>NUCLEOTIDE SEQUENCE [LARGE SCALE GENOMIC DNA]</scope>
    <source>
        <strain evidence="8">AR-01</strain>
    </source>
</reference>
<organism evidence="8 9">
    <name type="scientific">Datura stramonium</name>
    <name type="common">Jimsonweed</name>
    <name type="synonym">Common thornapple</name>
    <dbReference type="NCBI Taxonomy" id="4076"/>
    <lineage>
        <taxon>Eukaryota</taxon>
        <taxon>Viridiplantae</taxon>
        <taxon>Streptophyta</taxon>
        <taxon>Embryophyta</taxon>
        <taxon>Tracheophyta</taxon>
        <taxon>Spermatophyta</taxon>
        <taxon>Magnoliopsida</taxon>
        <taxon>eudicotyledons</taxon>
        <taxon>Gunneridae</taxon>
        <taxon>Pentapetalae</taxon>
        <taxon>asterids</taxon>
        <taxon>lamiids</taxon>
        <taxon>Solanales</taxon>
        <taxon>Solanaceae</taxon>
        <taxon>Solanoideae</taxon>
        <taxon>Datureae</taxon>
        <taxon>Datura</taxon>
    </lineage>
</organism>
<dbReference type="Pfam" id="PF02852">
    <property type="entry name" value="Pyr_redox_dim"/>
    <property type="match status" value="1"/>
</dbReference>
<dbReference type="InterPro" id="IPR036188">
    <property type="entry name" value="FAD/NAD-bd_sf"/>
</dbReference>
<evidence type="ECO:0000256" key="5">
    <source>
        <dbReference type="ARBA" id="ARBA00023284"/>
    </source>
</evidence>
<proteinExistence type="inferred from homology"/>
<dbReference type="EMBL" id="JACEIK010000683">
    <property type="protein sequence ID" value="MCD7460849.1"/>
    <property type="molecule type" value="Genomic_DNA"/>
</dbReference>
<dbReference type="Proteomes" id="UP000823775">
    <property type="component" value="Unassembled WGS sequence"/>
</dbReference>
<comment type="caution">
    <text evidence="8">The sequence shown here is derived from an EMBL/GenBank/DDBJ whole genome shotgun (WGS) entry which is preliminary data.</text>
</comment>
<accession>A0ABS8SPY9</accession>
<keyword evidence="5" id="KW-0676">Redox-active center</keyword>
<dbReference type="Gene3D" id="3.30.390.30">
    <property type="match status" value="1"/>
</dbReference>
<feature type="domain" description="Pyridine nucleotide-disulphide oxidoreductase dimerisation" evidence="7">
    <location>
        <begin position="164"/>
        <end position="249"/>
    </location>
</feature>
<keyword evidence="6" id="KW-1133">Transmembrane helix</keyword>
<protein>
    <recommendedName>
        <fullName evidence="7">Pyridine nucleotide-disulphide oxidoreductase dimerisation domain-containing protein</fullName>
    </recommendedName>
</protein>
<comment type="similarity">
    <text evidence="2">Belongs to the class-I pyridine nucleotide-disulfide oxidoreductase family.</text>
</comment>
<dbReference type="SUPFAM" id="SSF55424">
    <property type="entry name" value="FAD/NAD-linked reductases, dimerisation (C-terminal) domain"/>
    <property type="match status" value="1"/>
</dbReference>
<dbReference type="InterPro" id="IPR046952">
    <property type="entry name" value="GSHR/TRXR-like"/>
</dbReference>
<evidence type="ECO:0000256" key="6">
    <source>
        <dbReference type="SAM" id="Phobius"/>
    </source>
</evidence>
<dbReference type="InterPro" id="IPR004099">
    <property type="entry name" value="Pyr_nucl-diS_OxRdtase_dimer"/>
</dbReference>
<evidence type="ECO:0000256" key="3">
    <source>
        <dbReference type="ARBA" id="ARBA00023002"/>
    </source>
</evidence>
<evidence type="ECO:0000313" key="9">
    <source>
        <dbReference type="Proteomes" id="UP000823775"/>
    </source>
</evidence>
<dbReference type="PANTHER" id="PTHR42737:SF2">
    <property type="entry name" value="GLUTATHIONE REDUCTASE"/>
    <property type="match status" value="1"/>
</dbReference>
<dbReference type="InterPro" id="IPR016156">
    <property type="entry name" value="FAD/NAD-linked_Rdtase_dimer_sf"/>
</dbReference>
<comment type="cofactor">
    <cofactor evidence="1">
        <name>FAD</name>
        <dbReference type="ChEBI" id="CHEBI:57692"/>
    </cofactor>
</comment>
<evidence type="ECO:0000256" key="4">
    <source>
        <dbReference type="ARBA" id="ARBA00023157"/>
    </source>
</evidence>
<feature type="transmembrane region" description="Helical" evidence="6">
    <location>
        <begin position="395"/>
        <end position="412"/>
    </location>
</feature>
<dbReference type="PANTHER" id="PTHR42737">
    <property type="entry name" value="GLUTATHIONE REDUCTASE"/>
    <property type="match status" value="1"/>
</dbReference>
<keyword evidence="3" id="KW-0560">Oxidoreductase</keyword>
<evidence type="ECO:0000256" key="1">
    <source>
        <dbReference type="ARBA" id="ARBA00001974"/>
    </source>
</evidence>
<dbReference type="Gene3D" id="3.50.50.60">
    <property type="entry name" value="FAD/NAD(P)-binding domain"/>
    <property type="match status" value="1"/>
</dbReference>